<evidence type="ECO:0000259" key="2">
    <source>
        <dbReference type="Pfam" id="PF00892"/>
    </source>
</evidence>
<dbReference type="AlphaFoldDB" id="A0A401U9P7"/>
<dbReference type="InterPro" id="IPR037185">
    <property type="entry name" value="EmrE-like"/>
</dbReference>
<feature type="domain" description="EamA" evidence="2">
    <location>
        <begin position="159"/>
        <end position="286"/>
    </location>
</feature>
<feature type="transmembrane region" description="Helical" evidence="1">
    <location>
        <begin position="109"/>
        <end position="127"/>
    </location>
</feature>
<gene>
    <name evidence="3" type="ORF">SanaruYs_18530</name>
</gene>
<dbReference type="SUPFAM" id="SSF103481">
    <property type="entry name" value="Multidrug resistance efflux transporter EmrE"/>
    <property type="match status" value="2"/>
</dbReference>
<keyword evidence="4" id="KW-1185">Reference proteome</keyword>
<keyword evidence="1" id="KW-0472">Membrane</keyword>
<evidence type="ECO:0000313" key="3">
    <source>
        <dbReference type="EMBL" id="GCC51626.1"/>
    </source>
</evidence>
<comment type="caution">
    <text evidence="3">The sequence shown here is derived from an EMBL/GenBank/DDBJ whole genome shotgun (WGS) entry which is preliminary data.</text>
</comment>
<reference evidence="3 4" key="1">
    <citation type="submission" date="2018-11" db="EMBL/GenBank/DDBJ databases">
        <title>Chryseotalea sanarue gen. nov., sp., nov., a member of the family Cytophagaceae, isolated from a brackish lake in Hamamatsu Japan.</title>
        <authorList>
            <person name="Maejima Y."/>
            <person name="Iino T."/>
            <person name="Muraguchi Y."/>
            <person name="Fukuda K."/>
            <person name="Ohkuma M."/>
            <person name="Moriuchi R."/>
            <person name="Dohra H."/>
            <person name="Kimbara K."/>
            <person name="Shintani M."/>
        </authorList>
    </citation>
    <scope>NUCLEOTIDE SEQUENCE [LARGE SCALE GENOMIC DNA]</scope>
    <source>
        <strain evidence="3 4">Ys</strain>
    </source>
</reference>
<feature type="transmembrane region" description="Helical" evidence="1">
    <location>
        <begin position="36"/>
        <end position="54"/>
    </location>
</feature>
<accession>A0A401U9P7</accession>
<protein>
    <submittedName>
        <fullName evidence="3">Permease</fullName>
    </submittedName>
</protein>
<feature type="domain" description="EamA" evidence="2">
    <location>
        <begin position="10"/>
        <end position="149"/>
    </location>
</feature>
<dbReference type="OrthoDB" id="369870at2"/>
<feature type="transmembrane region" description="Helical" evidence="1">
    <location>
        <begin position="241"/>
        <end position="263"/>
    </location>
</feature>
<dbReference type="Pfam" id="PF00892">
    <property type="entry name" value="EamA"/>
    <property type="match status" value="2"/>
</dbReference>
<feature type="transmembrane region" description="Helical" evidence="1">
    <location>
        <begin position="214"/>
        <end position="234"/>
    </location>
</feature>
<keyword evidence="1" id="KW-0812">Transmembrane</keyword>
<dbReference type="InterPro" id="IPR000620">
    <property type="entry name" value="EamA_dom"/>
</dbReference>
<dbReference type="PANTHER" id="PTHR22911:SF137">
    <property type="entry name" value="SOLUTE CARRIER FAMILY 35 MEMBER G2-RELATED"/>
    <property type="match status" value="1"/>
</dbReference>
<dbReference type="Gene3D" id="1.10.3730.20">
    <property type="match status" value="1"/>
</dbReference>
<proteinExistence type="predicted"/>
<feature type="transmembrane region" description="Helical" evidence="1">
    <location>
        <begin position="75"/>
        <end position="97"/>
    </location>
</feature>
<dbReference type="Proteomes" id="UP000288227">
    <property type="component" value="Unassembled WGS sequence"/>
</dbReference>
<sequence length="301" mass="33270">MQSSKHVASGVAAFLIWGFFAIPLRALSDYSAGQILYFRILLSLAILIVVVAGFRRKQVGEALQLLNSFSKRKRWLVILLTLGGGLLLTINWLTFIYIVNNINIKTASFSYLICPVITAVLGSLLLNESLTQRKWVAVGLCALSCVLIGLGSALELGYSFLTAITYALYLISQRRNQGFDRMITLAIQVAFSLLVLSAMLPYLLTEVPFTTDFYLIIFIVAAGFTVLPLFLNLFALNKVDAATIGIIMYINPLLNFTIAVTVFDEKLSLIQIIGYSTILLALILFNYSSLSRLFQPSAVKN</sequence>
<evidence type="ECO:0000313" key="4">
    <source>
        <dbReference type="Proteomes" id="UP000288227"/>
    </source>
</evidence>
<feature type="transmembrane region" description="Helical" evidence="1">
    <location>
        <begin position="183"/>
        <end position="202"/>
    </location>
</feature>
<organism evidence="3 4">
    <name type="scientific">Chryseotalea sanaruensis</name>
    <dbReference type="NCBI Taxonomy" id="2482724"/>
    <lineage>
        <taxon>Bacteria</taxon>
        <taxon>Pseudomonadati</taxon>
        <taxon>Bacteroidota</taxon>
        <taxon>Cytophagia</taxon>
        <taxon>Cytophagales</taxon>
        <taxon>Chryseotaleaceae</taxon>
        <taxon>Chryseotalea</taxon>
    </lineage>
</organism>
<feature type="transmembrane region" description="Helical" evidence="1">
    <location>
        <begin position="269"/>
        <end position="287"/>
    </location>
</feature>
<name>A0A401U9P7_9BACT</name>
<feature type="transmembrane region" description="Helical" evidence="1">
    <location>
        <begin position="7"/>
        <end position="24"/>
    </location>
</feature>
<dbReference type="GO" id="GO:0016020">
    <property type="term" value="C:membrane"/>
    <property type="evidence" value="ECO:0007669"/>
    <property type="project" value="InterPro"/>
</dbReference>
<dbReference type="RefSeq" id="WP_127122281.1">
    <property type="nucleotide sequence ID" value="NZ_BHXQ01000003.1"/>
</dbReference>
<evidence type="ECO:0000256" key="1">
    <source>
        <dbReference type="SAM" id="Phobius"/>
    </source>
</evidence>
<feature type="transmembrane region" description="Helical" evidence="1">
    <location>
        <begin position="134"/>
        <end position="150"/>
    </location>
</feature>
<dbReference type="PANTHER" id="PTHR22911">
    <property type="entry name" value="ACYL-MALONYL CONDENSING ENZYME-RELATED"/>
    <property type="match status" value="1"/>
</dbReference>
<feature type="transmembrane region" description="Helical" evidence="1">
    <location>
        <begin position="156"/>
        <end position="171"/>
    </location>
</feature>
<dbReference type="EMBL" id="BHXQ01000003">
    <property type="protein sequence ID" value="GCC51626.1"/>
    <property type="molecule type" value="Genomic_DNA"/>
</dbReference>
<keyword evidence="1" id="KW-1133">Transmembrane helix</keyword>